<dbReference type="InterPro" id="IPR010105">
    <property type="entry name" value="TonB_sidphr_rcpt"/>
</dbReference>
<comment type="similarity">
    <text evidence="2 14 16">Belongs to the TonB-dependent receptor family.</text>
</comment>
<keyword evidence="5" id="KW-0410">Iron transport</keyword>
<evidence type="ECO:0000256" key="6">
    <source>
        <dbReference type="ARBA" id="ARBA00022692"/>
    </source>
</evidence>
<dbReference type="InterPro" id="IPR010917">
    <property type="entry name" value="TonB_rcpt_CS"/>
</dbReference>
<dbReference type="GO" id="GO:0038023">
    <property type="term" value="F:signaling receptor activity"/>
    <property type="evidence" value="ECO:0007669"/>
    <property type="project" value="InterPro"/>
</dbReference>
<dbReference type="InterPro" id="IPR039426">
    <property type="entry name" value="TonB-dep_rcpt-like"/>
</dbReference>
<feature type="chain" id="PRO_5001450023" evidence="17">
    <location>
        <begin position="22"/>
        <end position="700"/>
    </location>
</feature>
<sequence>MFKRRLLPSLLPLTCAMPVFASDQISTLPSITLQATGATEDAEKAYKVSSASSATRTNTSLKETPQAVTVVPKAVLKDIQATRLSEALDVAGVGRANNFGGQGLTTFTSRGFTSGEYYRNGFPINRGYPNAPDSSTVERVEVLKGASSSLYGRGDPGGTFNVVSKTPQAERKTTLGLNVDEEGLYRGTVDTTGALTEDKSLTYRLNLMGENGDTYRDNVDTKRWNIAPVLQWTPSDATKLTLEADFLRNQHALDRGFTRYDGQQKTSFDSSDYWWESGKDRNRLYNNNDMLQFRIEHALNEAWKLNVGTQYLNGNLHGYAVEANGVKANTNGEVITRNYNWRNLDWIDKNFQANVVGNFNLFNLQHTFISGIELEDYDYKSYIIRSRDSFDLNINQPYNTQPLPELVNVTTNDREQLKSQAFFVQDQIRITDRLNTLIAMRFENYKQDYSNFVNNSSWSTDNNAFIPRVGLTYDLTDQLTVYSNISKSFKPNSGADRNNQGFDPEEGISYEIGSKYALLDNQLSFDTAMYYVKKENVLTLDPLDSTKSIAAGEVTSKGIDLSLVGNITPAWKIIGNYSYVDAAVSKDNTLAKGTRLANIPQDSFNLLSIYEFKSGALNGLGLGVNQRYVGSRKGQTANSTYNMESYATTDLISYYDWNKDVRLSFDIKNIFNKEYDDSAFNRYVYPGQPRTAKLGITYSF</sequence>
<evidence type="ECO:0000256" key="13">
    <source>
        <dbReference type="ARBA" id="ARBA00023237"/>
    </source>
</evidence>
<name>A0A009P895_ACIBA</name>
<dbReference type="InterPro" id="IPR036942">
    <property type="entry name" value="Beta-barrel_TonB_sf"/>
</dbReference>
<dbReference type="Pfam" id="PF00593">
    <property type="entry name" value="TonB_dep_Rec_b-barrel"/>
    <property type="match status" value="1"/>
</dbReference>
<evidence type="ECO:0000256" key="3">
    <source>
        <dbReference type="ARBA" id="ARBA00022448"/>
    </source>
</evidence>
<evidence type="ECO:0000313" key="20">
    <source>
        <dbReference type="EMBL" id="EXC04447.1"/>
    </source>
</evidence>
<dbReference type="PANTHER" id="PTHR32552">
    <property type="entry name" value="FERRICHROME IRON RECEPTOR-RELATED"/>
    <property type="match status" value="1"/>
</dbReference>
<evidence type="ECO:0000256" key="14">
    <source>
        <dbReference type="PROSITE-ProRule" id="PRU01360"/>
    </source>
</evidence>
<feature type="short sequence motif" description="TonB C-terminal box" evidence="15">
    <location>
        <begin position="683"/>
        <end position="700"/>
    </location>
</feature>
<dbReference type="EMBL" id="JEXD01000061">
    <property type="protein sequence ID" value="EXC04447.1"/>
    <property type="molecule type" value="Genomic_DNA"/>
</dbReference>
<dbReference type="PROSITE" id="PS52016">
    <property type="entry name" value="TONB_DEPENDENT_REC_3"/>
    <property type="match status" value="1"/>
</dbReference>
<dbReference type="Proteomes" id="UP000021108">
    <property type="component" value="Unassembled WGS sequence"/>
</dbReference>
<evidence type="ECO:0000259" key="19">
    <source>
        <dbReference type="Pfam" id="PF07715"/>
    </source>
</evidence>
<dbReference type="Gene3D" id="2.170.130.10">
    <property type="entry name" value="TonB-dependent receptor, plug domain"/>
    <property type="match status" value="1"/>
</dbReference>
<evidence type="ECO:0000256" key="4">
    <source>
        <dbReference type="ARBA" id="ARBA00022452"/>
    </source>
</evidence>
<keyword evidence="11 14" id="KW-0472">Membrane</keyword>
<reference evidence="20 21" key="1">
    <citation type="submission" date="2014-02" db="EMBL/GenBank/DDBJ databases">
        <title>Comparative genomics and transcriptomics to identify genetic mechanisms underlying the emergence of carbapenem resistant Acinetobacter baumannii (CRAb).</title>
        <authorList>
            <person name="Harris A.D."/>
            <person name="Johnson K.J."/>
            <person name="George J."/>
            <person name="Shefchek K."/>
            <person name="Daugherty S.C."/>
            <person name="Parankush S."/>
            <person name="Sadzewicz L."/>
            <person name="Tallon L."/>
            <person name="Sengamalay N."/>
            <person name="Hazen T.H."/>
            <person name="Rasko D.A."/>
        </authorList>
    </citation>
    <scope>NUCLEOTIDE SEQUENCE [LARGE SCALE GENOMIC DNA]</scope>
    <source>
        <strain evidence="20 21">625974</strain>
    </source>
</reference>
<comment type="subcellular location">
    <subcellularLocation>
        <location evidence="1 14">Cell outer membrane</location>
        <topology evidence="1 14">Multi-pass membrane protein</topology>
    </subcellularLocation>
</comment>
<dbReference type="GO" id="GO:0009279">
    <property type="term" value="C:cell outer membrane"/>
    <property type="evidence" value="ECO:0007669"/>
    <property type="project" value="UniProtKB-SubCell"/>
</dbReference>
<protein>
    <submittedName>
        <fullName evidence="20">TonB-dependent siderophore receptor family protein</fullName>
    </submittedName>
</protein>
<feature type="signal peptide" evidence="17">
    <location>
        <begin position="1"/>
        <end position="21"/>
    </location>
</feature>
<keyword evidence="9" id="KW-0406">Ion transport</keyword>
<evidence type="ECO:0000256" key="11">
    <source>
        <dbReference type="ARBA" id="ARBA00023136"/>
    </source>
</evidence>
<comment type="caution">
    <text evidence="20">The sequence shown here is derived from an EMBL/GenBank/DDBJ whole genome shotgun (WGS) entry which is preliminary data.</text>
</comment>
<dbReference type="NCBIfam" id="TIGR01783">
    <property type="entry name" value="TonB-siderophor"/>
    <property type="match status" value="1"/>
</dbReference>
<keyword evidence="4 14" id="KW-1134">Transmembrane beta strand</keyword>
<evidence type="ECO:0000256" key="5">
    <source>
        <dbReference type="ARBA" id="ARBA00022496"/>
    </source>
</evidence>
<evidence type="ECO:0000256" key="8">
    <source>
        <dbReference type="ARBA" id="ARBA00023004"/>
    </source>
</evidence>
<evidence type="ECO:0000256" key="12">
    <source>
        <dbReference type="ARBA" id="ARBA00023170"/>
    </source>
</evidence>
<keyword evidence="6 14" id="KW-0812">Transmembrane</keyword>
<dbReference type="GO" id="GO:0015891">
    <property type="term" value="P:siderophore transport"/>
    <property type="evidence" value="ECO:0007669"/>
    <property type="project" value="InterPro"/>
</dbReference>
<evidence type="ECO:0000256" key="15">
    <source>
        <dbReference type="PROSITE-ProRule" id="PRU10144"/>
    </source>
</evidence>
<evidence type="ECO:0000256" key="10">
    <source>
        <dbReference type="ARBA" id="ARBA00023077"/>
    </source>
</evidence>
<keyword evidence="7 17" id="KW-0732">Signal</keyword>
<evidence type="ECO:0000256" key="1">
    <source>
        <dbReference type="ARBA" id="ARBA00004571"/>
    </source>
</evidence>
<organism evidence="20 21">
    <name type="scientific">Acinetobacter baumannii 625974</name>
    <dbReference type="NCBI Taxonomy" id="1310607"/>
    <lineage>
        <taxon>Bacteria</taxon>
        <taxon>Pseudomonadati</taxon>
        <taxon>Pseudomonadota</taxon>
        <taxon>Gammaproteobacteria</taxon>
        <taxon>Moraxellales</taxon>
        <taxon>Moraxellaceae</taxon>
        <taxon>Acinetobacter</taxon>
        <taxon>Acinetobacter calcoaceticus/baumannii complex</taxon>
    </lineage>
</organism>
<keyword evidence="3 14" id="KW-0813">Transport</keyword>
<keyword evidence="8" id="KW-0408">Iron</keyword>
<evidence type="ECO:0000256" key="17">
    <source>
        <dbReference type="SAM" id="SignalP"/>
    </source>
</evidence>
<dbReference type="PROSITE" id="PS01156">
    <property type="entry name" value="TONB_DEPENDENT_REC_2"/>
    <property type="match status" value="1"/>
</dbReference>
<proteinExistence type="inferred from homology"/>
<accession>A0A009P895</accession>
<dbReference type="PATRIC" id="fig|1310607.3.peg.3681"/>
<dbReference type="Pfam" id="PF07715">
    <property type="entry name" value="Plug"/>
    <property type="match status" value="1"/>
</dbReference>
<feature type="domain" description="TonB-dependent receptor-like beta-barrel" evidence="18">
    <location>
        <begin position="232"/>
        <end position="670"/>
    </location>
</feature>
<dbReference type="InterPro" id="IPR000531">
    <property type="entry name" value="Beta-barrel_TonB"/>
</dbReference>
<dbReference type="Gene3D" id="2.40.170.20">
    <property type="entry name" value="TonB-dependent receptor, beta-barrel domain"/>
    <property type="match status" value="1"/>
</dbReference>
<dbReference type="GO" id="GO:0015344">
    <property type="term" value="F:siderophore uptake transmembrane transporter activity"/>
    <property type="evidence" value="ECO:0007669"/>
    <property type="project" value="TreeGrafter"/>
</dbReference>
<dbReference type="InterPro" id="IPR012910">
    <property type="entry name" value="Plug_dom"/>
</dbReference>
<keyword evidence="12 20" id="KW-0675">Receptor</keyword>
<evidence type="ECO:0000256" key="16">
    <source>
        <dbReference type="RuleBase" id="RU003357"/>
    </source>
</evidence>
<gene>
    <name evidence="20" type="ORF">J506_3808</name>
</gene>
<keyword evidence="10 16" id="KW-0798">TonB box</keyword>
<dbReference type="CDD" id="cd01347">
    <property type="entry name" value="ligand_gated_channel"/>
    <property type="match status" value="1"/>
</dbReference>
<feature type="domain" description="TonB-dependent receptor plug" evidence="19">
    <location>
        <begin position="61"/>
        <end position="159"/>
    </location>
</feature>
<dbReference type="AlphaFoldDB" id="A0A009P895"/>
<evidence type="ECO:0000256" key="9">
    <source>
        <dbReference type="ARBA" id="ARBA00023065"/>
    </source>
</evidence>
<dbReference type="InterPro" id="IPR037066">
    <property type="entry name" value="Plug_dom_sf"/>
</dbReference>
<evidence type="ECO:0000256" key="2">
    <source>
        <dbReference type="ARBA" id="ARBA00009810"/>
    </source>
</evidence>
<evidence type="ECO:0000259" key="18">
    <source>
        <dbReference type="Pfam" id="PF00593"/>
    </source>
</evidence>
<dbReference type="PANTHER" id="PTHR32552:SF90">
    <property type="entry name" value="METAL-PSEUDOPALINE RECEPTOR CNTO"/>
    <property type="match status" value="1"/>
</dbReference>
<evidence type="ECO:0000256" key="7">
    <source>
        <dbReference type="ARBA" id="ARBA00022729"/>
    </source>
</evidence>
<keyword evidence="13 14" id="KW-0998">Cell outer membrane</keyword>
<evidence type="ECO:0000313" key="21">
    <source>
        <dbReference type="Proteomes" id="UP000021108"/>
    </source>
</evidence>
<dbReference type="SUPFAM" id="SSF56935">
    <property type="entry name" value="Porins"/>
    <property type="match status" value="1"/>
</dbReference>